<name>A0A0E2DHG3_LEPIR</name>
<proteinExistence type="predicted"/>
<gene>
    <name evidence="1" type="ORF">LEP1GSC105_3795</name>
</gene>
<organism evidence="1 2">
    <name type="scientific">Leptospira interrogans str. UI 12758</name>
    <dbReference type="NCBI Taxonomy" id="1049938"/>
    <lineage>
        <taxon>Bacteria</taxon>
        <taxon>Pseudomonadati</taxon>
        <taxon>Spirochaetota</taxon>
        <taxon>Spirochaetia</taxon>
        <taxon>Leptospirales</taxon>
        <taxon>Leptospiraceae</taxon>
        <taxon>Leptospira</taxon>
    </lineage>
</organism>
<sequence length="143" mass="17390">MIIDKTTELFQIFREHCEKNYGNRMSMFNNLYHLEQILRMSENDIDYVKLKMNAYMKDSFWKGKPLNPNMLIKAWDYLVIKTQQNNFKTDIGDEEEFWINYCKTRIKKNGTIRPFSELPDSVKTEKVKNFYLEYKLPIEKIEH</sequence>
<comment type="caution">
    <text evidence="1">The sequence shown here is derived from an EMBL/GenBank/DDBJ whole genome shotgun (WGS) entry which is preliminary data.</text>
</comment>
<protein>
    <submittedName>
        <fullName evidence="1">Uncharacterized protein</fullName>
    </submittedName>
</protein>
<accession>A0A0E2DHG3</accession>
<reference evidence="1 2" key="1">
    <citation type="submission" date="2012-10" db="EMBL/GenBank/DDBJ databases">
        <authorList>
            <person name="Harkins D.M."/>
            <person name="Durkin A.S."/>
            <person name="Brinkac L.M."/>
            <person name="Haft D.H."/>
            <person name="Selengut J.D."/>
            <person name="Sanka R."/>
            <person name="DePew J."/>
            <person name="Purushe J."/>
            <person name="Chanthongthip A."/>
            <person name="Lattana O."/>
            <person name="Phetsouvanh R."/>
            <person name="Newton P.N."/>
            <person name="Vinetz J.M."/>
            <person name="Sutton G.G."/>
            <person name="Nierman W.C."/>
            <person name="Fouts D.E."/>
        </authorList>
    </citation>
    <scope>NUCLEOTIDE SEQUENCE [LARGE SCALE GENOMIC DNA]</scope>
    <source>
        <strain evidence="1 2">UI 12758</strain>
    </source>
</reference>
<dbReference type="Proteomes" id="UP000001340">
    <property type="component" value="Unassembled WGS sequence"/>
</dbReference>
<dbReference type="EMBL" id="AHNR02000040">
    <property type="protein sequence ID" value="EKR55070.1"/>
    <property type="molecule type" value="Genomic_DNA"/>
</dbReference>
<dbReference type="AlphaFoldDB" id="A0A0E2DHG3"/>
<dbReference type="RefSeq" id="WP_000582624.1">
    <property type="nucleotide sequence ID" value="NZ_AHNR02000040.1"/>
</dbReference>
<evidence type="ECO:0000313" key="1">
    <source>
        <dbReference type="EMBL" id="EKR55070.1"/>
    </source>
</evidence>
<evidence type="ECO:0000313" key="2">
    <source>
        <dbReference type="Proteomes" id="UP000001340"/>
    </source>
</evidence>